<dbReference type="Proteomes" id="UP001194746">
    <property type="component" value="Unassembled WGS sequence"/>
</dbReference>
<proteinExistence type="predicted"/>
<feature type="domain" description="SGNH hydrolase-type esterase" evidence="1">
    <location>
        <begin position="9"/>
        <end position="186"/>
    </location>
</feature>
<protein>
    <recommendedName>
        <fullName evidence="1">SGNH hydrolase-type esterase domain-containing protein</fullName>
    </recommendedName>
</protein>
<accession>A0AAD4GXU3</accession>
<name>A0AAD4GXU3_ASPNN</name>
<dbReference type="CDD" id="cd00229">
    <property type="entry name" value="SGNH_hydrolase"/>
    <property type="match status" value="1"/>
</dbReference>
<evidence type="ECO:0000313" key="2">
    <source>
        <dbReference type="EMBL" id="KAF9891928.1"/>
    </source>
</evidence>
<reference evidence="2" key="2">
    <citation type="submission" date="2020-02" db="EMBL/GenBank/DDBJ databases">
        <authorList>
            <person name="Gilchrist C.L.M."/>
            <person name="Chooi Y.-H."/>
        </authorList>
    </citation>
    <scope>NUCLEOTIDE SEQUENCE</scope>
    <source>
        <strain evidence="2">MST-FP2251</strain>
    </source>
</reference>
<dbReference type="SUPFAM" id="SSF52266">
    <property type="entry name" value="SGNH hydrolase"/>
    <property type="match status" value="1"/>
</dbReference>
<dbReference type="InterPro" id="IPR036514">
    <property type="entry name" value="SGNH_hydro_sf"/>
</dbReference>
<sequence length="207" mass="22785">MSNKTSILCFGNSLTAGFHMYGLEYHPYAWKLEEKLKAAFPSHSFRVDVDGLPGDLAITPPGRFSSRLQAKCAETSYDWVIMLGATNDLGHGYPCDKIVAALEDAWKIALSSGANVLALTVPECAAVNKRLDEKRNEVNSHIRGYQSPKFYAFDLHSQLPYHAATEEFKETIWDDGLHLTAKGYDLVGNLVADHLIPLLGSGEKVDG</sequence>
<evidence type="ECO:0000259" key="1">
    <source>
        <dbReference type="Pfam" id="PF13472"/>
    </source>
</evidence>
<organism evidence="2 3">
    <name type="scientific">Aspergillus nanangensis</name>
    <dbReference type="NCBI Taxonomy" id="2582783"/>
    <lineage>
        <taxon>Eukaryota</taxon>
        <taxon>Fungi</taxon>
        <taxon>Dikarya</taxon>
        <taxon>Ascomycota</taxon>
        <taxon>Pezizomycotina</taxon>
        <taxon>Eurotiomycetes</taxon>
        <taxon>Eurotiomycetidae</taxon>
        <taxon>Eurotiales</taxon>
        <taxon>Aspergillaceae</taxon>
        <taxon>Aspergillus</taxon>
        <taxon>Aspergillus subgen. Circumdati</taxon>
    </lineage>
</organism>
<gene>
    <name evidence="2" type="ORF">FE257_002891</name>
</gene>
<dbReference type="InterPro" id="IPR013830">
    <property type="entry name" value="SGNH_hydro"/>
</dbReference>
<dbReference type="Gene3D" id="3.40.50.1110">
    <property type="entry name" value="SGNH hydrolase"/>
    <property type="match status" value="1"/>
</dbReference>
<dbReference type="PANTHER" id="PTHR30383:SF19">
    <property type="entry name" value="FIBRONECTIN TYPE-III DOMAIN-CONTAINING PROTEIN"/>
    <property type="match status" value="1"/>
</dbReference>
<dbReference type="InterPro" id="IPR051532">
    <property type="entry name" value="Ester_Hydrolysis_Enzymes"/>
</dbReference>
<dbReference type="EMBL" id="VCAU01000015">
    <property type="protein sequence ID" value="KAF9891928.1"/>
    <property type="molecule type" value="Genomic_DNA"/>
</dbReference>
<dbReference type="Pfam" id="PF13472">
    <property type="entry name" value="Lipase_GDSL_2"/>
    <property type="match status" value="1"/>
</dbReference>
<dbReference type="GO" id="GO:0004622">
    <property type="term" value="F:phosphatidylcholine lysophospholipase activity"/>
    <property type="evidence" value="ECO:0007669"/>
    <property type="project" value="TreeGrafter"/>
</dbReference>
<reference evidence="2" key="1">
    <citation type="journal article" date="2019" name="Beilstein J. Org. Chem.">
        <title>Nanangenines: drimane sesquiterpenoids as the dominant metabolite cohort of a novel Australian fungus, Aspergillus nanangensis.</title>
        <authorList>
            <person name="Lacey H.J."/>
            <person name="Gilchrist C.L.M."/>
            <person name="Crombie A."/>
            <person name="Kalaitzis J.A."/>
            <person name="Vuong D."/>
            <person name="Rutledge P.J."/>
            <person name="Turner P."/>
            <person name="Pitt J.I."/>
            <person name="Lacey E."/>
            <person name="Chooi Y.H."/>
            <person name="Piggott A.M."/>
        </authorList>
    </citation>
    <scope>NUCLEOTIDE SEQUENCE</scope>
    <source>
        <strain evidence="2">MST-FP2251</strain>
    </source>
</reference>
<evidence type="ECO:0000313" key="3">
    <source>
        <dbReference type="Proteomes" id="UP001194746"/>
    </source>
</evidence>
<comment type="caution">
    <text evidence="2">The sequence shown here is derived from an EMBL/GenBank/DDBJ whole genome shotgun (WGS) entry which is preliminary data.</text>
</comment>
<dbReference type="PANTHER" id="PTHR30383">
    <property type="entry name" value="THIOESTERASE 1/PROTEASE 1/LYSOPHOSPHOLIPASE L1"/>
    <property type="match status" value="1"/>
</dbReference>
<dbReference type="AlphaFoldDB" id="A0AAD4GXU3"/>
<keyword evidence="3" id="KW-1185">Reference proteome</keyword>